<organism evidence="4 5">
    <name type="scientific">Marinilabilia salmonicolor</name>
    <dbReference type="NCBI Taxonomy" id="989"/>
    <lineage>
        <taxon>Bacteria</taxon>
        <taxon>Pseudomonadati</taxon>
        <taxon>Bacteroidota</taxon>
        <taxon>Bacteroidia</taxon>
        <taxon>Marinilabiliales</taxon>
        <taxon>Marinilabiliaceae</taxon>
        <taxon>Marinilabilia</taxon>
    </lineage>
</organism>
<dbReference type="InterPro" id="IPR007712">
    <property type="entry name" value="RelE/ParE_toxin"/>
</dbReference>
<dbReference type="Gene3D" id="3.30.2310.20">
    <property type="entry name" value="RelE-like"/>
    <property type="match status" value="1"/>
</dbReference>
<accession>A0A368V6L4</accession>
<dbReference type="Pfam" id="PF05016">
    <property type="entry name" value="ParE_toxin"/>
    <property type="match status" value="1"/>
</dbReference>
<comment type="caution">
    <text evidence="4">The sequence shown here is derived from an EMBL/GenBank/DDBJ whole genome shotgun (WGS) entry which is preliminary data.</text>
</comment>
<evidence type="ECO:0000313" key="4">
    <source>
        <dbReference type="EMBL" id="RCW36797.1"/>
    </source>
</evidence>
<dbReference type="RefSeq" id="WP_114436795.1">
    <property type="nucleotide sequence ID" value="NZ_QPIZ01000007.1"/>
</dbReference>
<dbReference type="Proteomes" id="UP000252733">
    <property type="component" value="Unassembled WGS sequence"/>
</dbReference>
<protein>
    <recommendedName>
        <fullName evidence="3">Toxin</fullName>
    </recommendedName>
</protein>
<name>A0A368V6L4_9BACT</name>
<dbReference type="PANTHER" id="PTHR33755:SF9">
    <property type="entry name" value="TOXIN PARE1"/>
    <property type="match status" value="1"/>
</dbReference>
<evidence type="ECO:0000256" key="1">
    <source>
        <dbReference type="ARBA" id="ARBA00006226"/>
    </source>
</evidence>
<dbReference type="PIRSF" id="PIRSF029218">
    <property type="entry name" value="ParE"/>
    <property type="match status" value="1"/>
</dbReference>
<sequence>MGRCKFTNKAVEDLTNIWNYTVIEWSESQADISYEMLIESCEEAAKNPDLGRAYSNITEFLLGIKSVRHIIFYQKKAEDQIEIIRILHEQMDLKNRLKNK</sequence>
<dbReference type="InterPro" id="IPR035093">
    <property type="entry name" value="RelE/ParE_toxin_dom_sf"/>
</dbReference>
<evidence type="ECO:0000256" key="3">
    <source>
        <dbReference type="PIRNR" id="PIRNR029218"/>
    </source>
</evidence>
<dbReference type="InterPro" id="IPR051803">
    <property type="entry name" value="TA_system_RelE-like_toxin"/>
</dbReference>
<comment type="similarity">
    <text evidence="1 3">Belongs to the RelE toxin family.</text>
</comment>
<gene>
    <name evidence="4" type="ORF">DFO77_10788</name>
</gene>
<keyword evidence="2" id="KW-1277">Toxin-antitoxin system</keyword>
<keyword evidence="5" id="KW-1185">Reference proteome</keyword>
<evidence type="ECO:0000256" key="2">
    <source>
        <dbReference type="ARBA" id="ARBA00022649"/>
    </source>
</evidence>
<dbReference type="AlphaFoldDB" id="A0A368V6L4"/>
<dbReference type="PANTHER" id="PTHR33755">
    <property type="entry name" value="TOXIN PARE1-RELATED"/>
    <property type="match status" value="1"/>
</dbReference>
<reference evidence="4 5" key="1">
    <citation type="submission" date="2018-07" db="EMBL/GenBank/DDBJ databases">
        <title>Freshwater and sediment microbial communities from various areas in North America, analyzing microbe dynamics in response to fracking.</title>
        <authorList>
            <person name="Lamendella R."/>
        </authorList>
    </citation>
    <scope>NUCLEOTIDE SEQUENCE [LARGE SCALE GENOMIC DNA]</scope>
    <source>
        <strain evidence="4 5">160A</strain>
    </source>
</reference>
<dbReference type="InterPro" id="IPR028344">
    <property type="entry name" value="ParE1/4"/>
</dbReference>
<dbReference type="EMBL" id="QPIZ01000007">
    <property type="protein sequence ID" value="RCW36797.1"/>
    <property type="molecule type" value="Genomic_DNA"/>
</dbReference>
<proteinExistence type="inferred from homology"/>
<evidence type="ECO:0000313" key="5">
    <source>
        <dbReference type="Proteomes" id="UP000252733"/>
    </source>
</evidence>